<dbReference type="PANTHER" id="PTHR33908:SF11">
    <property type="entry name" value="MEMBRANE PROTEIN"/>
    <property type="match status" value="1"/>
</dbReference>
<keyword evidence="5 8" id="KW-0812">Transmembrane</keyword>
<keyword evidence="11" id="KW-1185">Reference proteome</keyword>
<evidence type="ECO:0000313" key="10">
    <source>
        <dbReference type="EMBL" id="OXS99035.1"/>
    </source>
</evidence>
<accession>A0A231UUS7</accession>
<dbReference type="GO" id="GO:0009103">
    <property type="term" value="P:lipopolysaccharide biosynthetic process"/>
    <property type="evidence" value="ECO:0007669"/>
    <property type="project" value="UniProtKB-ARBA"/>
</dbReference>
<evidence type="ECO:0000313" key="11">
    <source>
        <dbReference type="Proteomes" id="UP000215405"/>
    </source>
</evidence>
<evidence type="ECO:0000259" key="9">
    <source>
        <dbReference type="Pfam" id="PF13231"/>
    </source>
</evidence>
<keyword evidence="4" id="KW-0808">Transferase</keyword>
<feature type="transmembrane region" description="Helical" evidence="8">
    <location>
        <begin position="213"/>
        <end position="231"/>
    </location>
</feature>
<dbReference type="InterPro" id="IPR038731">
    <property type="entry name" value="RgtA/B/C-like"/>
</dbReference>
<keyword evidence="3" id="KW-0328">Glycosyltransferase</keyword>
<dbReference type="Pfam" id="PF13231">
    <property type="entry name" value="PMT_2"/>
    <property type="match status" value="1"/>
</dbReference>
<keyword evidence="6 8" id="KW-1133">Transmembrane helix</keyword>
<feature type="transmembrane region" description="Helical" evidence="8">
    <location>
        <begin position="145"/>
        <end position="161"/>
    </location>
</feature>
<comment type="subcellular location">
    <subcellularLocation>
        <location evidence="1">Cell membrane</location>
        <topology evidence="1">Multi-pass membrane protein</topology>
    </subcellularLocation>
</comment>
<dbReference type="InterPro" id="IPR050297">
    <property type="entry name" value="LipidA_mod_glycosyltrf_83"/>
</dbReference>
<gene>
    <name evidence="10" type="ORF">B7H23_12545</name>
</gene>
<comment type="caution">
    <text evidence="10">The sequence shown here is derived from an EMBL/GenBank/DDBJ whole genome shotgun (WGS) entry which is preliminary data.</text>
</comment>
<proteinExistence type="predicted"/>
<keyword evidence="7 8" id="KW-0472">Membrane</keyword>
<dbReference type="AlphaFoldDB" id="A0A231UUS7"/>
<evidence type="ECO:0000256" key="3">
    <source>
        <dbReference type="ARBA" id="ARBA00022676"/>
    </source>
</evidence>
<dbReference type="GO" id="GO:0005886">
    <property type="term" value="C:plasma membrane"/>
    <property type="evidence" value="ECO:0007669"/>
    <property type="project" value="UniProtKB-SubCell"/>
</dbReference>
<feature type="transmembrane region" description="Helical" evidence="8">
    <location>
        <begin position="271"/>
        <end position="291"/>
    </location>
</feature>
<reference evidence="11" key="1">
    <citation type="journal article" date="2017" name="Int. J. Syst. Evol. Microbiol.">
        <title>Notoacmeibacter marinus gen. nov., sp. nov., isolated from the gut of a limpet and proposal of Notoacmeibacteraceae fam. nov. in the order Rhizobiales of the class Alphaproteobacteria.</title>
        <authorList>
            <person name="Huang Z."/>
            <person name="Guo F."/>
            <person name="Lai Q."/>
        </authorList>
    </citation>
    <scope>NUCLEOTIDE SEQUENCE [LARGE SCALE GENOMIC DNA]</scope>
    <source>
        <strain evidence="11">XMTR2A4</strain>
    </source>
</reference>
<dbReference type="GO" id="GO:0016763">
    <property type="term" value="F:pentosyltransferase activity"/>
    <property type="evidence" value="ECO:0007669"/>
    <property type="project" value="TreeGrafter"/>
</dbReference>
<feature type="transmembrane region" description="Helical" evidence="8">
    <location>
        <begin position="312"/>
        <end position="333"/>
    </location>
</feature>
<protein>
    <recommendedName>
        <fullName evidence="9">Glycosyltransferase RgtA/B/C/D-like domain-containing protein</fullName>
    </recommendedName>
</protein>
<evidence type="ECO:0000256" key="1">
    <source>
        <dbReference type="ARBA" id="ARBA00004651"/>
    </source>
</evidence>
<evidence type="ECO:0000256" key="8">
    <source>
        <dbReference type="SAM" id="Phobius"/>
    </source>
</evidence>
<organism evidence="10 11">
    <name type="scientific">Notoacmeibacter marinus</name>
    <dbReference type="NCBI Taxonomy" id="1876515"/>
    <lineage>
        <taxon>Bacteria</taxon>
        <taxon>Pseudomonadati</taxon>
        <taxon>Pseudomonadota</taxon>
        <taxon>Alphaproteobacteria</taxon>
        <taxon>Hyphomicrobiales</taxon>
        <taxon>Notoacmeibacteraceae</taxon>
        <taxon>Notoacmeibacter</taxon>
    </lineage>
</organism>
<keyword evidence="2" id="KW-1003">Cell membrane</keyword>
<feature type="domain" description="Glycosyltransferase RgtA/B/C/D-like" evidence="9">
    <location>
        <begin position="71"/>
        <end position="226"/>
    </location>
</feature>
<dbReference type="Proteomes" id="UP000215405">
    <property type="component" value="Unassembled WGS sequence"/>
</dbReference>
<evidence type="ECO:0000256" key="2">
    <source>
        <dbReference type="ARBA" id="ARBA00022475"/>
    </source>
</evidence>
<evidence type="ECO:0000256" key="7">
    <source>
        <dbReference type="ARBA" id="ARBA00023136"/>
    </source>
</evidence>
<name>A0A231UUS7_9HYPH</name>
<feature type="transmembrane region" description="Helical" evidence="8">
    <location>
        <begin position="21"/>
        <end position="43"/>
    </location>
</feature>
<feature type="transmembrane region" description="Helical" evidence="8">
    <location>
        <begin position="339"/>
        <end position="359"/>
    </location>
</feature>
<feature type="transmembrane region" description="Helical" evidence="8">
    <location>
        <begin position="75"/>
        <end position="94"/>
    </location>
</feature>
<evidence type="ECO:0000256" key="5">
    <source>
        <dbReference type="ARBA" id="ARBA00022692"/>
    </source>
</evidence>
<evidence type="ECO:0000256" key="6">
    <source>
        <dbReference type="ARBA" id="ARBA00022989"/>
    </source>
</evidence>
<dbReference type="EMBL" id="NBYO01000003">
    <property type="protein sequence ID" value="OXS99035.1"/>
    <property type="molecule type" value="Genomic_DNA"/>
</dbReference>
<dbReference type="PANTHER" id="PTHR33908">
    <property type="entry name" value="MANNOSYLTRANSFERASE YKCB-RELATED"/>
    <property type="match status" value="1"/>
</dbReference>
<feature type="transmembrane region" description="Helical" evidence="8">
    <location>
        <begin position="366"/>
        <end position="384"/>
    </location>
</feature>
<evidence type="ECO:0000256" key="4">
    <source>
        <dbReference type="ARBA" id="ARBA00022679"/>
    </source>
</evidence>
<feature type="transmembrane region" description="Helical" evidence="8">
    <location>
        <begin position="173"/>
        <end position="201"/>
    </location>
</feature>
<sequence length="513" mass="56701">MFPSSKTREQPRASAAVSFRADAIWIACLMAYFAALLGARVLFGGESLNWDDAELPVAADLYRPGYGPQLPLYHWYQNALFGLFGISVFTIALGRDLIRLFTAIAMYVFARQVVRPTAAFAVTLGLELNIHFAWYAQRAFSHNNSAILFGLLAVFVFWMALDRPRSWGRWLLFGLVCGLGLLSKYNFLFVPVALLLTALSAPQFRRALSGTRMGAAFALAGAIAAFPYQWIVNNLALATGASGSLDVADGGFFSTRISGLFELVQALASNAALPFALALLLLWFAPALRPVAPPLRATEHSGVAAAQLGRFLLRYLVCFTALLVIGILVAGIGNVRDRWLLPAFSLAGPAAVLLIWHRINRLGQTVLVSFSVLIALAVLIGHPLESRYWQDRGNAPFGPVIETMEAMGATSGTYVVAPFQWDAGNLKHRRTDWIVDDYRLLRFAQHDDRPFLLVLDNNPANVTQWLKQFGSDYRACPDRPEKRIDTKESDPGERQLELYIRWMCPTGSPKSDE</sequence>